<dbReference type="Gene3D" id="3.10.490.10">
    <property type="entry name" value="Gamma-glutamyl cyclotransferase-like"/>
    <property type="match status" value="1"/>
</dbReference>
<reference evidence="5" key="1">
    <citation type="journal article" date="2020" name="Cell">
        <title>Large-Scale Comparative Analyses of Tick Genomes Elucidate Their Genetic Diversity and Vector Capacities.</title>
        <authorList>
            <consortium name="Tick Genome and Microbiome Consortium (TIGMIC)"/>
            <person name="Jia N."/>
            <person name="Wang J."/>
            <person name="Shi W."/>
            <person name="Du L."/>
            <person name="Sun Y."/>
            <person name="Zhan W."/>
            <person name="Jiang J.F."/>
            <person name="Wang Q."/>
            <person name="Zhang B."/>
            <person name="Ji P."/>
            <person name="Bell-Sakyi L."/>
            <person name="Cui X.M."/>
            <person name="Yuan T.T."/>
            <person name="Jiang B.G."/>
            <person name="Yang W.F."/>
            <person name="Lam T.T."/>
            <person name="Chang Q.C."/>
            <person name="Ding S.J."/>
            <person name="Wang X.J."/>
            <person name="Zhu J.G."/>
            <person name="Ruan X.D."/>
            <person name="Zhao L."/>
            <person name="Wei J.T."/>
            <person name="Ye R.Z."/>
            <person name="Que T.C."/>
            <person name="Du C.H."/>
            <person name="Zhou Y.H."/>
            <person name="Cheng J.X."/>
            <person name="Dai P.F."/>
            <person name="Guo W.B."/>
            <person name="Han X.H."/>
            <person name="Huang E.J."/>
            <person name="Li L.F."/>
            <person name="Wei W."/>
            <person name="Gao Y.C."/>
            <person name="Liu J.Z."/>
            <person name="Shao H.Z."/>
            <person name="Wang X."/>
            <person name="Wang C.C."/>
            <person name="Yang T.C."/>
            <person name="Huo Q.B."/>
            <person name="Li W."/>
            <person name="Chen H.Y."/>
            <person name="Chen S.E."/>
            <person name="Zhou L.G."/>
            <person name="Ni X.B."/>
            <person name="Tian J.H."/>
            <person name="Sheng Y."/>
            <person name="Liu T."/>
            <person name="Pan Y.S."/>
            <person name="Xia L.Y."/>
            <person name="Li J."/>
            <person name="Zhao F."/>
            <person name="Cao W.C."/>
        </authorList>
    </citation>
    <scope>NUCLEOTIDE SEQUENCE</scope>
    <source>
        <strain evidence="5">Rmic-2018</strain>
    </source>
</reference>
<dbReference type="InterPro" id="IPR013024">
    <property type="entry name" value="GGCT-like"/>
</dbReference>
<gene>
    <name evidence="5" type="ORF">HPB51_007908</name>
</gene>
<accession>A0A9J6ENQ1</accession>
<name>A0A9J6ENQ1_RHIMP</name>
<dbReference type="InterPro" id="IPR036568">
    <property type="entry name" value="GGCT-like_sf"/>
</dbReference>
<dbReference type="PANTHER" id="PTHR12935:SF0">
    <property type="entry name" value="GAMMA-GLUTAMYLCYCLOTRANSFERASE"/>
    <property type="match status" value="1"/>
</dbReference>
<evidence type="ECO:0000313" key="6">
    <source>
        <dbReference type="Proteomes" id="UP000821866"/>
    </source>
</evidence>
<keyword evidence="6" id="KW-1185">Reference proteome</keyword>
<proteinExistence type="predicted"/>
<dbReference type="EC" id="4.3.2.9" evidence="1"/>
<organism evidence="5 6">
    <name type="scientific">Rhipicephalus microplus</name>
    <name type="common">Cattle tick</name>
    <name type="synonym">Boophilus microplus</name>
    <dbReference type="NCBI Taxonomy" id="6941"/>
    <lineage>
        <taxon>Eukaryota</taxon>
        <taxon>Metazoa</taxon>
        <taxon>Ecdysozoa</taxon>
        <taxon>Arthropoda</taxon>
        <taxon>Chelicerata</taxon>
        <taxon>Arachnida</taxon>
        <taxon>Acari</taxon>
        <taxon>Parasitiformes</taxon>
        <taxon>Ixodida</taxon>
        <taxon>Ixodoidea</taxon>
        <taxon>Ixodidae</taxon>
        <taxon>Rhipicephalinae</taxon>
        <taxon>Rhipicephalus</taxon>
        <taxon>Boophilus</taxon>
    </lineage>
</organism>
<evidence type="ECO:0000256" key="1">
    <source>
        <dbReference type="ARBA" id="ARBA00012346"/>
    </source>
</evidence>
<dbReference type="GO" id="GO:0003839">
    <property type="term" value="F:gamma-glutamylcyclotransferase activity"/>
    <property type="evidence" value="ECO:0007669"/>
    <property type="project" value="UniProtKB-EC"/>
</dbReference>
<protein>
    <recommendedName>
        <fullName evidence="1">gamma-glutamylcyclotransferase</fullName>
        <ecNumber evidence="1">4.3.2.9</ecNumber>
    </recommendedName>
</protein>
<sequence>MTSTSKKTRNPDEILYFAYASNMWSRRIHICNPTAKFFDIGELEGYYIDFFDYFESWRGASAALQKGPGRIAHGVVWTVPKEDIHNLDRQESDYEGVDVTVKLSSGEDAVCRTYVYGRTKAGKRDLPSLFYKAVIVAGAVEHQLPEAYVQELVKQPDNGNVQGVSVPLDVEELRSSVKGYLSLIERSRSLLPGLLSTMSGDSGAAGPRYVVRRGASGPVVTYRPFENAEHGLEPEFRLLGLADMKG</sequence>
<feature type="binding site" evidence="4">
    <location>
        <begin position="16"/>
        <end position="21"/>
    </location>
    <ligand>
        <name>substrate</name>
    </ligand>
</feature>
<dbReference type="SUPFAM" id="SSF110857">
    <property type="entry name" value="Gamma-glutamyl cyclotransferase-like"/>
    <property type="match status" value="1"/>
</dbReference>
<feature type="active site" description="Proton acceptor" evidence="3">
    <location>
        <position position="91"/>
    </location>
</feature>
<evidence type="ECO:0000313" key="5">
    <source>
        <dbReference type="EMBL" id="KAH8035664.1"/>
    </source>
</evidence>
<dbReference type="Proteomes" id="UP000821866">
    <property type="component" value="Chromosome 11"/>
</dbReference>
<evidence type="ECO:0000256" key="2">
    <source>
        <dbReference type="ARBA" id="ARBA00023239"/>
    </source>
</evidence>
<feature type="binding site" evidence="4">
    <location>
        <position position="131"/>
    </location>
    <ligand>
        <name>substrate</name>
    </ligand>
</feature>
<dbReference type="Pfam" id="PF13772">
    <property type="entry name" value="AIG2_2"/>
    <property type="match status" value="1"/>
</dbReference>
<dbReference type="EMBL" id="JABSTU010000003">
    <property type="protein sequence ID" value="KAH8035664.1"/>
    <property type="molecule type" value="Genomic_DNA"/>
</dbReference>
<dbReference type="AlphaFoldDB" id="A0A9J6ENQ1"/>
<reference evidence="5" key="2">
    <citation type="submission" date="2021-09" db="EMBL/GenBank/DDBJ databases">
        <authorList>
            <person name="Jia N."/>
            <person name="Wang J."/>
            <person name="Shi W."/>
            <person name="Du L."/>
            <person name="Sun Y."/>
            <person name="Zhan W."/>
            <person name="Jiang J."/>
            <person name="Wang Q."/>
            <person name="Zhang B."/>
            <person name="Ji P."/>
            <person name="Sakyi L.B."/>
            <person name="Cui X."/>
            <person name="Yuan T."/>
            <person name="Jiang B."/>
            <person name="Yang W."/>
            <person name="Lam T.T.-Y."/>
            <person name="Chang Q."/>
            <person name="Ding S."/>
            <person name="Wang X."/>
            <person name="Zhu J."/>
            <person name="Ruan X."/>
            <person name="Zhao L."/>
            <person name="Wei J."/>
            <person name="Que T."/>
            <person name="Du C."/>
            <person name="Cheng J."/>
            <person name="Dai P."/>
            <person name="Han X."/>
            <person name="Huang E."/>
            <person name="Gao Y."/>
            <person name="Liu J."/>
            <person name="Shao H."/>
            <person name="Ye R."/>
            <person name="Li L."/>
            <person name="Wei W."/>
            <person name="Wang X."/>
            <person name="Wang C."/>
            <person name="Huo Q."/>
            <person name="Li W."/>
            <person name="Guo W."/>
            <person name="Chen H."/>
            <person name="Chen S."/>
            <person name="Zhou L."/>
            <person name="Zhou L."/>
            <person name="Ni X."/>
            <person name="Tian J."/>
            <person name="Zhou Y."/>
            <person name="Sheng Y."/>
            <person name="Liu T."/>
            <person name="Pan Y."/>
            <person name="Xia L."/>
            <person name="Li J."/>
            <person name="Zhao F."/>
            <person name="Cao W."/>
        </authorList>
    </citation>
    <scope>NUCLEOTIDE SEQUENCE</scope>
    <source>
        <strain evidence="5">Rmic-2018</strain>
        <tissue evidence="5">Larvae</tissue>
    </source>
</reference>
<evidence type="ECO:0000256" key="4">
    <source>
        <dbReference type="PIRSR" id="PIRSR617939-2"/>
    </source>
</evidence>
<dbReference type="CDD" id="cd06661">
    <property type="entry name" value="GGCT_like"/>
    <property type="match status" value="1"/>
</dbReference>
<keyword evidence="2" id="KW-0456">Lyase</keyword>
<dbReference type="InterPro" id="IPR017939">
    <property type="entry name" value="G-Glutamylcylcotransferase"/>
</dbReference>
<dbReference type="PANTHER" id="PTHR12935">
    <property type="entry name" value="GAMMA-GLUTAMYLCYCLOTRANSFERASE"/>
    <property type="match status" value="1"/>
</dbReference>
<dbReference type="VEuPathDB" id="VectorBase:LOC119181366"/>
<comment type="caution">
    <text evidence="5">The sequence shown here is derived from an EMBL/GenBank/DDBJ whole genome shotgun (WGS) entry which is preliminary data.</text>
</comment>
<evidence type="ECO:0000256" key="3">
    <source>
        <dbReference type="PIRSR" id="PIRSR617939-1"/>
    </source>
</evidence>